<proteinExistence type="predicted"/>
<evidence type="ECO:0000256" key="1">
    <source>
        <dbReference type="SAM" id="MobiDB-lite"/>
    </source>
</evidence>
<name>A0A7U2EUD9_PHANO</name>
<accession>A0A7U2EUD9</accession>
<dbReference type="OrthoDB" id="3799620at2759"/>
<feature type="region of interest" description="Disordered" evidence="1">
    <location>
        <begin position="1"/>
        <end position="31"/>
    </location>
</feature>
<organism evidence="2 3">
    <name type="scientific">Phaeosphaeria nodorum (strain SN15 / ATCC MYA-4574 / FGSC 10173)</name>
    <name type="common">Glume blotch fungus</name>
    <name type="synonym">Parastagonospora nodorum</name>
    <dbReference type="NCBI Taxonomy" id="321614"/>
    <lineage>
        <taxon>Eukaryota</taxon>
        <taxon>Fungi</taxon>
        <taxon>Dikarya</taxon>
        <taxon>Ascomycota</taxon>
        <taxon>Pezizomycotina</taxon>
        <taxon>Dothideomycetes</taxon>
        <taxon>Pleosporomycetidae</taxon>
        <taxon>Pleosporales</taxon>
        <taxon>Pleosporineae</taxon>
        <taxon>Phaeosphaeriaceae</taxon>
        <taxon>Parastagonospora</taxon>
    </lineage>
</organism>
<reference evidence="3" key="1">
    <citation type="journal article" date="2021" name="BMC Genomics">
        <title>Chromosome-level genome assembly and manually-curated proteome of model necrotroph Parastagonospora nodorum Sn15 reveals a genome-wide trove of candidate effector homologs, and redundancy of virulence-related functions within an accessory chromosome.</title>
        <authorList>
            <person name="Bertazzoni S."/>
            <person name="Jones D.A.B."/>
            <person name="Phan H.T."/>
            <person name="Tan K.-C."/>
            <person name="Hane J.K."/>
        </authorList>
    </citation>
    <scope>NUCLEOTIDE SEQUENCE [LARGE SCALE GENOMIC DNA]</scope>
    <source>
        <strain evidence="3">SN15 / ATCC MYA-4574 / FGSC 10173)</strain>
    </source>
</reference>
<dbReference type="Proteomes" id="UP000663193">
    <property type="component" value="Chromosome 3"/>
</dbReference>
<protein>
    <submittedName>
        <fullName evidence="2">Elastin</fullName>
    </submittedName>
</protein>
<evidence type="ECO:0000313" key="3">
    <source>
        <dbReference type="Proteomes" id="UP000663193"/>
    </source>
</evidence>
<keyword evidence="3" id="KW-1185">Reference proteome</keyword>
<feature type="compositionally biased region" description="Basic and acidic residues" evidence="1">
    <location>
        <begin position="7"/>
        <end position="22"/>
    </location>
</feature>
<dbReference type="VEuPathDB" id="FungiDB:JI435_035140"/>
<sequence length="208" mass="23638">MSGILKRKAEANDTNHESKSAKAEALTTTPRRTERLRRQVLRFMNLPQELRDMVFDELWLMSKVIVFGLPHPDNSEYGYQVQLHCKGSLNGETGVRGLPLWLLVNKAVYAQALKQLRRHATFACYADVRTYGCIKVSPILGTILFTEAEFHCRYRGGRVLVMREREKPIIPAFMSRFGSTLATLNITTRFPITCVHGSRFRLLVAAPG</sequence>
<dbReference type="AlphaFoldDB" id="A0A7U2EUD9"/>
<gene>
    <name evidence="2" type="ORF">JI435_035140</name>
</gene>
<dbReference type="EMBL" id="CP069025">
    <property type="protein sequence ID" value="QRC93266.1"/>
    <property type="molecule type" value="Genomic_DNA"/>
</dbReference>
<evidence type="ECO:0000313" key="2">
    <source>
        <dbReference type="EMBL" id="QRC93266.1"/>
    </source>
</evidence>
<dbReference type="KEGG" id="pno:SNOG_03514"/>
<dbReference type="RefSeq" id="XP_001794073.1">
    <property type="nucleotide sequence ID" value="XM_001794021.1"/>
</dbReference>